<keyword evidence="1" id="KW-0732">Signal</keyword>
<dbReference type="SUPFAM" id="SSF46626">
    <property type="entry name" value="Cytochrome c"/>
    <property type="match status" value="1"/>
</dbReference>
<dbReference type="InterPro" id="IPR011444">
    <property type="entry name" value="DUF1549"/>
</dbReference>
<evidence type="ECO:0000313" key="6">
    <source>
        <dbReference type="Proteomes" id="UP000317429"/>
    </source>
</evidence>
<dbReference type="Pfam" id="PF07583">
    <property type="entry name" value="PSCyt2"/>
    <property type="match status" value="1"/>
</dbReference>
<dbReference type="Proteomes" id="UP000317429">
    <property type="component" value="Chromosome"/>
</dbReference>
<keyword evidence="6" id="KW-1185">Reference proteome</keyword>
<dbReference type="AlphaFoldDB" id="A0A518DE70"/>
<sequence length="1032" mass="114093" precursor="true">MKQSPNKQDAPAGCCIVAALCVSWMGALAPSPAAAQARLSFNRDIRPILSENCFHCHGPDAGARQAGLALHTAGQAAAAIRPGRPDESELVARVFSNEHPMPPVGSNRSLSEAQKGLLRQWIAEGAEYQSHWAYLPPQRPPTPTPEELDGRPTRTPIDAFIQARLAQEGLAISPEAEPEVLARRATLALTGLAPTPAETDQFLADEEPGAYERLVDRLLASDAYAERMTLVWLDASRFADSDGYQNDAPRSNWPWRDWVIAAYRDNMPFDRFTIEQLAGDMLPNPTPSQRLATAFNRNHRQNGEGGALEEEFFVENVIDRVETTSAVWLGLTTGCARCHDHKYDPISQREFYQLYAYFDNIGERGIGKGVDADPLMQSGSPLRPIPAPLADRLAAAERGLESARKGLPDRRAAWVRRMAADGPSDKNEWFPVEPAKRVTVVRGERREEAAPMPDGSYEFGRYGSQAVAYEIDVNTAGEAITGLRIDVLPSSHLGQNPTLGAGDNGNFVVTNLSARVAYQGEPAGTKLEIARVQADYEQPGYPASKAIDSDAKSGWAVNGADPSRPVRLQLQLKEPIKKDVQATLTLVIEQNSIYANHTIGRLRAYFSTLPMSMTLTKSLNQTLRKPQATWTDAQRKEVDDHYAKIDPPLLAAIGEHDGASRAIDRAGFARVPVMVMNERDDRRPTYLLSRGQYDAPDLSEALPRTVIAALLGDHEAPRDRLELAEWIVSRDNPITARVVANRMWQHMFGIGLVKTTEDFGSQGERPSHPELLDWLAVEFIDSGWDVKQFYRLIARSSVFRQSSRVTPALHEKDPENRLLARGPRYRIDGFAVRDVALGAAGLLRTDVGGPPVKPYQPGGLWEAVGASASDRYVQDTGDNLYRKSMYTYWRRAVNPPLQTIFDASGREVCNVRRRLTNTPLQALALMNDETFIEAARRLAQRMMTESGRSPDERLAYGYRLATAYHASPATLQVLRDNLGFFKGHFAERQTDALALLAHGQSPRDQSLDASEHAAYTAVAHLILNLDETITLE</sequence>
<organism evidence="5 6">
    <name type="scientific">Pirellulimonas nuda</name>
    <dbReference type="NCBI Taxonomy" id="2528009"/>
    <lineage>
        <taxon>Bacteria</taxon>
        <taxon>Pseudomonadati</taxon>
        <taxon>Planctomycetota</taxon>
        <taxon>Planctomycetia</taxon>
        <taxon>Pirellulales</taxon>
        <taxon>Lacipirellulaceae</taxon>
        <taxon>Pirellulimonas</taxon>
    </lineage>
</organism>
<reference evidence="5 6" key="1">
    <citation type="submission" date="2019-02" db="EMBL/GenBank/DDBJ databases">
        <title>Deep-cultivation of Planctomycetes and their phenomic and genomic characterization uncovers novel biology.</title>
        <authorList>
            <person name="Wiegand S."/>
            <person name="Jogler M."/>
            <person name="Boedeker C."/>
            <person name="Pinto D."/>
            <person name="Vollmers J."/>
            <person name="Rivas-Marin E."/>
            <person name="Kohn T."/>
            <person name="Peeters S.H."/>
            <person name="Heuer A."/>
            <person name="Rast P."/>
            <person name="Oberbeckmann S."/>
            <person name="Bunk B."/>
            <person name="Jeske O."/>
            <person name="Meyerdierks A."/>
            <person name="Storesund J.E."/>
            <person name="Kallscheuer N."/>
            <person name="Luecker S."/>
            <person name="Lage O.M."/>
            <person name="Pohl T."/>
            <person name="Merkel B.J."/>
            <person name="Hornburger P."/>
            <person name="Mueller R.-W."/>
            <person name="Bruemmer F."/>
            <person name="Labrenz M."/>
            <person name="Spormann A.M."/>
            <person name="Op den Camp H."/>
            <person name="Overmann J."/>
            <person name="Amann R."/>
            <person name="Jetten M.S.M."/>
            <person name="Mascher T."/>
            <person name="Medema M.H."/>
            <person name="Devos D.P."/>
            <person name="Kaster A.-K."/>
            <person name="Ovreas L."/>
            <person name="Rohde M."/>
            <person name="Galperin M.Y."/>
            <person name="Jogler C."/>
        </authorList>
    </citation>
    <scope>NUCLEOTIDE SEQUENCE [LARGE SCALE GENOMIC DNA]</scope>
    <source>
        <strain evidence="5 6">Pla175</strain>
    </source>
</reference>
<dbReference type="KEGG" id="pnd:Pla175_31480"/>
<feature type="domain" description="DUF1549" evidence="2">
    <location>
        <begin position="156"/>
        <end position="361"/>
    </location>
</feature>
<evidence type="ECO:0000259" key="2">
    <source>
        <dbReference type="Pfam" id="PF07583"/>
    </source>
</evidence>
<gene>
    <name evidence="5" type="ORF">Pla175_31480</name>
</gene>
<dbReference type="InterPro" id="IPR036909">
    <property type="entry name" value="Cyt_c-like_dom_sf"/>
</dbReference>
<feature type="domain" description="Cytochrome C Planctomycete-type" evidence="4">
    <location>
        <begin position="53"/>
        <end position="103"/>
    </location>
</feature>
<feature type="signal peptide" evidence="1">
    <location>
        <begin position="1"/>
        <end position="29"/>
    </location>
</feature>
<evidence type="ECO:0000259" key="3">
    <source>
        <dbReference type="Pfam" id="PF07587"/>
    </source>
</evidence>
<evidence type="ECO:0000259" key="4">
    <source>
        <dbReference type="Pfam" id="PF07635"/>
    </source>
</evidence>
<name>A0A518DE70_9BACT</name>
<dbReference type="PANTHER" id="PTHR35889:SF3">
    <property type="entry name" value="F-BOX DOMAIN-CONTAINING PROTEIN"/>
    <property type="match status" value="1"/>
</dbReference>
<dbReference type="RefSeq" id="WP_231953919.1">
    <property type="nucleotide sequence ID" value="NZ_CP036291.1"/>
</dbReference>
<dbReference type="InterPro" id="IPR011429">
    <property type="entry name" value="Cyt_c_Planctomycete-type"/>
</dbReference>
<dbReference type="InterPro" id="IPR022655">
    <property type="entry name" value="DUF1553"/>
</dbReference>
<proteinExistence type="predicted"/>
<dbReference type="PANTHER" id="PTHR35889">
    <property type="entry name" value="CYCLOINULO-OLIGOSACCHARIDE FRUCTANOTRANSFERASE-RELATED"/>
    <property type="match status" value="1"/>
</dbReference>
<dbReference type="GO" id="GO:0009055">
    <property type="term" value="F:electron transfer activity"/>
    <property type="evidence" value="ECO:0007669"/>
    <property type="project" value="InterPro"/>
</dbReference>
<accession>A0A518DE70</accession>
<evidence type="ECO:0000256" key="1">
    <source>
        <dbReference type="SAM" id="SignalP"/>
    </source>
</evidence>
<dbReference type="EMBL" id="CP036291">
    <property type="protein sequence ID" value="QDU89753.1"/>
    <property type="molecule type" value="Genomic_DNA"/>
</dbReference>
<protein>
    <submittedName>
        <fullName evidence="5">Planctomycete cytochrome C</fullName>
    </submittedName>
</protein>
<dbReference type="GO" id="GO:0020037">
    <property type="term" value="F:heme binding"/>
    <property type="evidence" value="ECO:0007669"/>
    <property type="project" value="InterPro"/>
</dbReference>
<dbReference type="Pfam" id="PF07635">
    <property type="entry name" value="PSCyt1"/>
    <property type="match status" value="1"/>
</dbReference>
<feature type="chain" id="PRO_5022161383" evidence="1">
    <location>
        <begin position="30"/>
        <end position="1032"/>
    </location>
</feature>
<dbReference type="Pfam" id="PF07587">
    <property type="entry name" value="PSD1"/>
    <property type="match status" value="1"/>
</dbReference>
<evidence type="ECO:0000313" key="5">
    <source>
        <dbReference type="EMBL" id="QDU89753.1"/>
    </source>
</evidence>
<feature type="domain" description="DUF1553" evidence="3">
    <location>
        <begin position="719"/>
        <end position="975"/>
    </location>
</feature>